<dbReference type="EMBL" id="AQGS01000130">
    <property type="protein sequence ID" value="EPS41988.1"/>
    <property type="molecule type" value="Genomic_DNA"/>
</dbReference>
<protein>
    <recommendedName>
        <fullName evidence="3">Ankyrin repeat protein</fullName>
    </recommendedName>
</protein>
<reference evidence="1 2" key="1">
    <citation type="journal article" date="2013" name="PLoS Genet.">
        <title>Genomic mechanisms accounting for the adaptation to parasitism in nematode-trapping fungi.</title>
        <authorList>
            <person name="Meerupati T."/>
            <person name="Andersson K.M."/>
            <person name="Friman E."/>
            <person name="Kumar D."/>
            <person name="Tunlid A."/>
            <person name="Ahren D."/>
        </authorList>
    </citation>
    <scope>NUCLEOTIDE SEQUENCE [LARGE SCALE GENOMIC DNA]</scope>
    <source>
        <strain evidence="1 2">CBS 200.50</strain>
    </source>
</reference>
<keyword evidence="2" id="KW-1185">Reference proteome</keyword>
<proteinExistence type="predicted"/>
<evidence type="ECO:0008006" key="3">
    <source>
        <dbReference type="Google" id="ProtNLM"/>
    </source>
</evidence>
<gene>
    <name evidence="1" type="ORF">H072_4043</name>
</gene>
<dbReference type="eggNOG" id="ENOG502SCY9">
    <property type="taxonomic scope" value="Eukaryota"/>
</dbReference>
<evidence type="ECO:0000313" key="1">
    <source>
        <dbReference type="EMBL" id="EPS41988.1"/>
    </source>
</evidence>
<sequence length="229" mass="26255">MLDYQEWTGGQVASTYHDHYVQTRAKLADLAYNGRFDKALDLIEEEKIPNSWRLRTSEEFENKPPSGWTTLHQAALLPTAEISHVERLISLGAYRNLRTLDTNETAYDIAKRSGKSRDFLAALKPVYKRALDEETIKNFQKGLDEVVNDRVNRLIVEHRFRIPPIEVLLEVPTMHIWSPIPGFYGGFHIKLKEDDTLELESFCRVAGGSGMTHMVQKDGTWKCTESGLY</sequence>
<dbReference type="OrthoDB" id="524187at2759"/>
<name>S8BRA7_DACHA</name>
<dbReference type="Proteomes" id="UP000015100">
    <property type="component" value="Unassembled WGS sequence"/>
</dbReference>
<reference evidence="2" key="2">
    <citation type="submission" date="2013-04" db="EMBL/GenBank/DDBJ databases">
        <title>Genomic mechanisms accounting for the adaptation to parasitism in nematode-trapping fungi.</title>
        <authorList>
            <person name="Ahren D.G."/>
        </authorList>
    </citation>
    <scope>NUCLEOTIDE SEQUENCE [LARGE SCALE GENOMIC DNA]</scope>
    <source>
        <strain evidence="2">CBS 200.50</strain>
    </source>
</reference>
<dbReference type="AlphaFoldDB" id="S8BRA7"/>
<accession>S8BRA7</accession>
<evidence type="ECO:0000313" key="2">
    <source>
        <dbReference type="Proteomes" id="UP000015100"/>
    </source>
</evidence>
<comment type="caution">
    <text evidence="1">The sequence shown here is derived from an EMBL/GenBank/DDBJ whole genome shotgun (WGS) entry which is preliminary data.</text>
</comment>
<dbReference type="OMA" id="WFPVPGM"/>
<organism evidence="1 2">
    <name type="scientific">Dactylellina haptotyla (strain CBS 200.50)</name>
    <name type="common">Nematode-trapping fungus</name>
    <name type="synonym">Monacrosporium haptotylum</name>
    <dbReference type="NCBI Taxonomy" id="1284197"/>
    <lineage>
        <taxon>Eukaryota</taxon>
        <taxon>Fungi</taxon>
        <taxon>Dikarya</taxon>
        <taxon>Ascomycota</taxon>
        <taxon>Pezizomycotina</taxon>
        <taxon>Orbiliomycetes</taxon>
        <taxon>Orbiliales</taxon>
        <taxon>Orbiliaceae</taxon>
        <taxon>Dactylellina</taxon>
    </lineage>
</organism>
<dbReference type="HOGENOM" id="CLU_086435_0_0_1"/>